<dbReference type="Pfam" id="PF00326">
    <property type="entry name" value="Peptidase_S9"/>
    <property type="match status" value="1"/>
</dbReference>
<gene>
    <name evidence="2" type="ORF">IPO85_16200</name>
</gene>
<dbReference type="GO" id="GO:0006508">
    <property type="term" value="P:proteolysis"/>
    <property type="evidence" value="ECO:0007669"/>
    <property type="project" value="InterPro"/>
</dbReference>
<dbReference type="SUPFAM" id="SSF53474">
    <property type="entry name" value="alpha/beta-Hydrolases"/>
    <property type="match status" value="1"/>
</dbReference>
<dbReference type="AlphaFoldDB" id="A0A9D7XFT5"/>
<sequence length="306" mass="35465">MFRKLILAGFTMHLMCCSSVKYMGYFCDATFSPPQEKTMVMEDGYASTYFSTQKGKGKPDKVIFFISGSGYNSIKYYLKHYFSTLKGNYKIYALQKRYISSWTTEIFRKPSKQFNVYNYFDVWVKDQNYFINKILSDERNIYEKMILFGVSEGGTTAAKIATINNKISNLVIVGSGGIKFEEELRILIKNSGMALDLDVIYTDIKENPNNIERSFYGHPYKYWNSVLFIDPMEFYIKITVPILVAQGEYDGSTPIESGRFLRDEFNKQGKTHLTFMEYKGADHTLKSANGKEGLNDFFEKMNEWLD</sequence>
<comment type="caution">
    <text evidence="2">The sequence shown here is derived from an EMBL/GenBank/DDBJ whole genome shotgun (WGS) entry which is preliminary data.</text>
</comment>
<dbReference type="PANTHER" id="PTHR43265:SF1">
    <property type="entry name" value="ESTERASE ESTD"/>
    <property type="match status" value="1"/>
</dbReference>
<dbReference type="InterPro" id="IPR029058">
    <property type="entry name" value="AB_hydrolase_fold"/>
</dbReference>
<dbReference type="GO" id="GO:0052689">
    <property type="term" value="F:carboxylic ester hydrolase activity"/>
    <property type="evidence" value="ECO:0007669"/>
    <property type="project" value="TreeGrafter"/>
</dbReference>
<reference evidence="2 3" key="1">
    <citation type="submission" date="2020-10" db="EMBL/GenBank/DDBJ databases">
        <title>Connecting structure to function with the recovery of over 1000 high-quality activated sludge metagenome-assembled genomes encoding full-length rRNA genes using long-read sequencing.</title>
        <authorList>
            <person name="Singleton C.M."/>
            <person name="Petriglieri F."/>
            <person name="Kristensen J.M."/>
            <person name="Kirkegaard R.H."/>
            <person name="Michaelsen T.Y."/>
            <person name="Andersen M.H."/>
            <person name="Karst S.M."/>
            <person name="Dueholm M.S."/>
            <person name="Nielsen P.H."/>
            <person name="Albertsen M."/>
        </authorList>
    </citation>
    <scope>NUCLEOTIDE SEQUENCE [LARGE SCALE GENOMIC DNA]</scope>
    <source>
        <strain evidence="2">Ribe_18-Q3-R11-54_BAT3C.373</strain>
    </source>
</reference>
<name>A0A9D7XFT5_9BACT</name>
<dbReference type="EMBL" id="JADKFW010000014">
    <property type="protein sequence ID" value="MBK9719021.1"/>
    <property type="molecule type" value="Genomic_DNA"/>
</dbReference>
<dbReference type="GO" id="GO:0008236">
    <property type="term" value="F:serine-type peptidase activity"/>
    <property type="evidence" value="ECO:0007669"/>
    <property type="project" value="InterPro"/>
</dbReference>
<accession>A0A9D7XFT5</accession>
<dbReference type="Proteomes" id="UP000808349">
    <property type="component" value="Unassembled WGS sequence"/>
</dbReference>
<evidence type="ECO:0000259" key="1">
    <source>
        <dbReference type="Pfam" id="PF00326"/>
    </source>
</evidence>
<feature type="domain" description="Peptidase S9 prolyl oligopeptidase catalytic" evidence="1">
    <location>
        <begin position="125"/>
        <end position="304"/>
    </location>
</feature>
<dbReference type="InterPro" id="IPR053145">
    <property type="entry name" value="AB_hydrolase_Est10"/>
</dbReference>
<proteinExistence type="predicted"/>
<organism evidence="2 3">
    <name type="scientific">Candidatus Defluviibacterium haderslevense</name>
    <dbReference type="NCBI Taxonomy" id="2981993"/>
    <lineage>
        <taxon>Bacteria</taxon>
        <taxon>Pseudomonadati</taxon>
        <taxon>Bacteroidota</taxon>
        <taxon>Saprospiria</taxon>
        <taxon>Saprospirales</taxon>
        <taxon>Saprospiraceae</taxon>
        <taxon>Candidatus Defluviibacterium</taxon>
    </lineage>
</organism>
<evidence type="ECO:0000313" key="2">
    <source>
        <dbReference type="EMBL" id="MBK9719021.1"/>
    </source>
</evidence>
<dbReference type="Gene3D" id="3.40.50.1820">
    <property type="entry name" value="alpha/beta hydrolase"/>
    <property type="match status" value="1"/>
</dbReference>
<evidence type="ECO:0000313" key="3">
    <source>
        <dbReference type="Proteomes" id="UP000808349"/>
    </source>
</evidence>
<dbReference type="PANTHER" id="PTHR43265">
    <property type="entry name" value="ESTERASE ESTD"/>
    <property type="match status" value="1"/>
</dbReference>
<dbReference type="InterPro" id="IPR001375">
    <property type="entry name" value="Peptidase_S9_cat"/>
</dbReference>
<protein>
    <submittedName>
        <fullName evidence="2">Prolyl oligopeptidase family serine peptidase</fullName>
    </submittedName>
</protein>